<keyword evidence="2" id="KW-0812">Transmembrane</keyword>
<dbReference type="InterPro" id="IPR000551">
    <property type="entry name" value="MerR-type_HTH_dom"/>
</dbReference>
<evidence type="ECO:0000259" key="3">
    <source>
        <dbReference type="PROSITE" id="PS50937"/>
    </source>
</evidence>
<feature type="region of interest" description="Disordered" evidence="1">
    <location>
        <begin position="61"/>
        <end position="84"/>
    </location>
</feature>
<sequence>MSVAAELAAIGQQNLRRYERAGLLEPGRTDIVILRRIAGLLALGLNLSGIRLALTSRRKTRPCARNSRGTATLPTTRHPQTSPKFQRSFRIALRPSAPSAPSAEE</sequence>
<gene>
    <name evidence="4" type="ORF">HED64_15060</name>
</gene>
<evidence type="ECO:0000313" key="5">
    <source>
        <dbReference type="Proteomes" id="UP000746595"/>
    </source>
</evidence>
<dbReference type="RefSeq" id="WP_168152909.1">
    <property type="nucleotide sequence ID" value="NZ_JAAWVT010000008.1"/>
</dbReference>
<dbReference type="SUPFAM" id="SSF46955">
    <property type="entry name" value="Putative DNA-binding domain"/>
    <property type="match status" value="1"/>
</dbReference>
<proteinExistence type="predicted"/>
<dbReference type="EMBL" id="JAAWVT010000008">
    <property type="protein sequence ID" value="NKG22018.1"/>
    <property type="molecule type" value="Genomic_DNA"/>
</dbReference>
<feature type="transmembrane region" description="Helical" evidence="2">
    <location>
        <begin position="33"/>
        <end position="54"/>
    </location>
</feature>
<keyword evidence="5" id="KW-1185">Reference proteome</keyword>
<dbReference type="Proteomes" id="UP000746595">
    <property type="component" value="Unassembled WGS sequence"/>
</dbReference>
<dbReference type="PROSITE" id="PS50937">
    <property type="entry name" value="HTH_MERR_2"/>
    <property type="match status" value="1"/>
</dbReference>
<feature type="compositionally biased region" description="Polar residues" evidence="1">
    <location>
        <begin position="67"/>
        <end position="84"/>
    </location>
</feature>
<name>A0ABX1G6W7_9MICC</name>
<organism evidence="4 5">
    <name type="scientific">Paeniglutamicibacter terrestris</name>
    <dbReference type="NCBI Taxonomy" id="2723403"/>
    <lineage>
        <taxon>Bacteria</taxon>
        <taxon>Bacillati</taxon>
        <taxon>Actinomycetota</taxon>
        <taxon>Actinomycetes</taxon>
        <taxon>Micrococcales</taxon>
        <taxon>Micrococcaceae</taxon>
        <taxon>Paeniglutamicibacter</taxon>
    </lineage>
</organism>
<comment type="caution">
    <text evidence="4">The sequence shown here is derived from an EMBL/GenBank/DDBJ whole genome shotgun (WGS) entry which is preliminary data.</text>
</comment>
<protein>
    <submittedName>
        <fullName evidence="4">MerR family transcriptional regulator</fullName>
    </submittedName>
</protein>
<dbReference type="InterPro" id="IPR009061">
    <property type="entry name" value="DNA-bd_dom_put_sf"/>
</dbReference>
<evidence type="ECO:0000256" key="1">
    <source>
        <dbReference type="SAM" id="MobiDB-lite"/>
    </source>
</evidence>
<accession>A0ABX1G6W7</accession>
<evidence type="ECO:0000256" key="2">
    <source>
        <dbReference type="SAM" id="Phobius"/>
    </source>
</evidence>
<dbReference type="Gene3D" id="1.10.1660.10">
    <property type="match status" value="1"/>
</dbReference>
<keyword evidence="2" id="KW-1133">Transmembrane helix</keyword>
<reference evidence="4 5" key="1">
    <citation type="submission" date="2020-04" db="EMBL/GenBank/DDBJ databases">
        <title>Paeniglutamicibacter sp. ANT13_2, a novel actinomycete isolated from sediment in Antarctica.</title>
        <authorList>
            <person name="Sakdapetsiri C."/>
            <person name="Pinyakong O."/>
        </authorList>
    </citation>
    <scope>NUCLEOTIDE SEQUENCE [LARGE SCALE GENOMIC DNA]</scope>
    <source>
        <strain evidence="4 5">ANT13_2</strain>
    </source>
</reference>
<keyword evidence="2" id="KW-0472">Membrane</keyword>
<feature type="domain" description="HTH merR-type" evidence="3">
    <location>
        <begin position="1"/>
        <end position="56"/>
    </location>
</feature>
<dbReference type="Pfam" id="PF13411">
    <property type="entry name" value="MerR_1"/>
    <property type="match status" value="1"/>
</dbReference>
<evidence type="ECO:0000313" key="4">
    <source>
        <dbReference type="EMBL" id="NKG22018.1"/>
    </source>
</evidence>